<dbReference type="HOGENOM" id="CLU_147162_3_2_6"/>
<dbReference type="STRING" id="767434.Fraau_3145"/>
<dbReference type="OrthoDB" id="516834at2"/>
<sequence length="109" mass="12820">MPQVRVQASASRRLDEIYRYTHDRLGAQRADSYITGLFATFDGIATHHTLSRPIPAEFGLEGYFFRYEHHYVDWRHLSNRDIGIVTILHKRMHQIDCFREDTGIQRCLG</sequence>
<dbReference type="eggNOG" id="COG3668">
    <property type="taxonomic scope" value="Bacteria"/>
</dbReference>
<accession>H8L0H5</accession>
<name>H8L0H5_FRAAD</name>
<dbReference type="RefSeq" id="WP_014404472.1">
    <property type="nucleotide sequence ID" value="NC_017033.1"/>
</dbReference>
<dbReference type="Gene3D" id="3.30.2310.20">
    <property type="entry name" value="RelE-like"/>
    <property type="match status" value="1"/>
</dbReference>
<dbReference type="InterPro" id="IPR035093">
    <property type="entry name" value="RelE/ParE_toxin_dom_sf"/>
</dbReference>
<dbReference type="AlphaFoldDB" id="H8L0H5"/>
<dbReference type="InterPro" id="IPR007712">
    <property type="entry name" value="RelE/ParE_toxin"/>
</dbReference>
<evidence type="ECO:0000313" key="3">
    <source>
        <dbReference type="Proteomes" id="UP000005234"/>
    </source>
</evidence>
<reference evidence="2" key="1">
    <citation type="submission" date="2012-02" db="EMBL/GenBank/DDBJ databases">
        <title>The complete genome of Frateuria aurantia DSM 6220.</title>
        <authorList>
            <consortium name="US DOE Joint Genome Institute (JGI-PGF)"/>
            <person name="Lucas S."/>
            <person name="Copeland A."/>
            <person name="Lapidus A."/>
            <person name="Glavina del Rio T."/>
            <person name="Dalin E."/>
            <person name="Tice H."/>
            <person name="Bruce D."/>
            <person name="Goodwin L."/>
            <person name="Pitluck S."/>
            <person name="Peters L."/>
            <person name="Ovchinnikova G."/>
            <person name="Teshima H."/>
            <person name="Kyrpides N."/>
            <person name="Mavromatis K."/>
            <person name="Ivanova N."/>
            <person name="Brettin T."/>
            <person name="Detter J.C."/>
            <person name="Han C."/>
            <person name="Larimer F."/>
            <person name="Land M."/>
            <person name="Hauser L."/>
            <person name="Markowitz V."/>
            <person name="Cheng J.-F."/>
            <person name="Hugenholtz P."/>
            <person name="Woyke T."/>
            <person name="Wu D."/>
            <person name="Brambilla E."/>
            <person name="Klenk H.-P."/>
            <person name="Eisen J.A."/>
        </authorList>
    </citation>
    <scope>NUCLEOTIDE SEQUENCE</scope>
    <source>
        <strain evidence="2">DSM 6220</strain>
    </source>
</reference>
<keyword evidence="1" id="KW-1277">Toxin-antitoxin system</keyword>
<dbReference type="EMBL" id="CP003350">
    <property type="protein sequence ID" value="AFC87470.1"/>
    <property type="molecule type" value="Genomic_DNA"/>
</dbReference>
<evidence type="ECO:0000313" key="2">
    <source>
        <dbReference type="EMBL" id="AFC87470.1"/>
    </source>
</evidence>
<gene>
    <name evidence="2" type="ordered locus">Fraau_3145</name>
</gene>
<dbReference type="KEGG" id="fau:Fraau_3145"/>
<dbReference type="Proteomes" id="UP000005234">
    <property type="component" value="Chromosome"/>
</dbReference>
<keyword evidence="3" id="KW-1185">Reference proteome</keyword>
<proteinExistence type="predicted"/>
<dbReference type="Pfam" id="PF05016">
    <property type="entry name" value="ParE_toxin"/>
    <property type="match status" value="1"/>
</dbReference>
<protein>
    <submittedName>
        <fullName evidence="2">Plasmid stabilization system protein</fullName>
    </submittedName>
</protein>
<evidence type="ECO:0000256" key="1">
    <source>
        <dbReference type="ARBA" id="ARBA00022649"/>
    </source>
</evidence>
<organism evidence="2 3">
    <name type="scientific">Frateuria aurantia (strain ATCC 33424 / DSM 6220 / KCTC 2777 / LMG 1558 / NBRC 3245 / NCIMB 13370)</name>
    <name type="common">Acetobacter aurantius</name>
    <dbReference type="NCBI Taxonomy" id="767434"/>
    <lineage>
        <taxon>Bacteria</taxon>
        <taxon>Pseudomonadati</taxon>
        <taxon>Pseudomonadota</taxon>
        <taxon>Gammaproteobacteria</taxon>
        <taxon>Lysobacterales</taxon>
        <taxon>Rhodanobacteraceae</taxon>
        <taxon>Frateuria</taxon>
    </lineage>
</organism>